<evidence type="ECO:0000259" key="2">
    <source>
        <dbReference type="Pfam" id="PF08241"/>
    </source>
</evidence>
<dbReference type="RefSeq" id="WP_053429153.1">
    <property type="nucleotide sequence ID" value="NZ_LGUE01000005.1"/>
</dbReference>
<proteinExistence type="predicted"/>
<comment type="caution">
    <text evidence="3">The sequence shown here is derived from an EMBL/GenBank/DDBJ whole genome shotgun (WGS) entry which is preliminary data.</text>
</comment>
<dbReference type="PATRIC" id="fig|189381.12.peg.4265"/>
<dbReference type="AlphaFoldDB" id="A0A0M0G2B0"/>
<dbReference type="CDD" id="cd02440">
    <property type="entry name" value="AdoMet_MTases"/>
    <property type="match status" value="1"/>
</dbReference>
<name>A0A0M0G2B0_9BACI</name>
<dbReference type="Pfam" id="PF08241">
    <property type="entry name" value="Methyltransf_11"/>
    <property type="match status" value="1"/>
</dbReference>
<dbReference type="Proteomes" id="UP000037405">
    <property type="component" value="Unassembled WGS sequence"/>
</dbReference>
<dbReference type="Gene3D" id="3.40.50.150">
    <property type="entry name" value="Vaccinia Virus protein VP39"/>
    <property type="match status" value="1"/>
</dbReference>
<dbReference type="PANTHER" id="PTHR44068:SF1">
    <property type="entry name" value="HYPOTHETICAL LOC100005854"/>
    <property type="match status" value="1"/>
</dbReference>
<dbReference type="OrthoDB" id="43862at2"/>
<keyword evidence="1" id="KW-0808">Transferase</keyword>
<protein>
    <recommendedName>
        <fullName evidence="2">Methyltransferase type 11 domain-containing protein</fullName>
    </recommendedName>
</protein>
<dbReference type="InterPro" id="IPR029063">
    <property type="entry name" value="SAM-dependent_MTases_sf"/>
</dbReference>
<organism evidence="3 4">
    <name type="scientific">Rossellomorea marisflavi</name>
    <dbReference type="NCBI Taxonomy" id="189381"/>
    <lineage>
        <taxon>Bacteria</taxon>
        <taxon>Bacillati</taxon>
        <taxon>Bacillota</taxon>
        <taxon>Bacilli</taxon>
        <taxon>Bacillales</taxon>
        <taxon>Bacillaceae</taxon>
        <taxon>Rossellomorea</taxon>
    </lineage>
</organism>
<dbReference type="EMBL" id="LGUE01000005">
    <property type="protein sequence ID" value="KON83742.1"/>
    <property type="molecule type" value="Genomic_DNA"/>
</dbReference>
<evidence type="ECO:0000313" key="4">
    <source>
        <dbReference type="Proteomes" id="UP000037405"/>
    </source>
</evidence>
<keyword evidence="4" id="KW-1185">Reference proteome</keyword>
<dbReference type="SUPFAM" id="SSF53335">
    <property type="entry name" value="S-adenosyl-L-methionine-dependent methyltransferases"/>
    <property type="match status" value="1"/>
</dbReference>
<accession>A0A0M0G2B0</accession>
<feature type="domain" description="Methyltransferase type 11" evidence="2">
    <location>
        <begin position="54"/>
        <end position="153"/>
    </location>
</feature>
<dbReference type="GO" id="GO:0016126">
    <property type="term" value="P:sterol biosynthetic process"/>
    <property type="evidence" value="ECO:0007669"/>
    <property type="project" value="TreeGrafter"/>
</dbReference>
<sequence>MKFLNRLKTILEGQYQRPSGLLGKYIGEKMVVQHEPETRWTLDLLNLNEEESVLELGCGAGYALKLLAKKSAVEEVVGMDLSKSIIGSAKRRNKDAIKRGKVKLVHGDVRDLPFEDQLFTKVMSIHSVYFWGELPRTIREMYRVLKPGGTIVITLCNGASEVSWGGVNKMIDEQLLPLIKESGLKNVLLKTGPRSRGYQTVAICAEK</sequence>
<dbReference type="InterPro" id="IPR013216">
    <property type="entry name" value="Methyltransf_11"/>
</dbReference>
<reference evidence="4" key="1">
    <citation type="submission" date="2015-07" db="EMBL/GenBank/DDBJ databases">
        <title>Fjat-14235 jcm11544.</title>
        <authorList>
            <person name="Liu B."/>
            <person name="Wang J."/>
            <person name="Zhu Y."/>
            <person name="Liu G."/>
            <person name="Chen Q."/>
            <person name="Chen Z."/>
            <person name="Lan J."/>
            <person name="Che J."/>
            <person name="Ge C."/>
            <person name="Shi H."/>
            <person name="Pan Z."/>
            <person name="Liu X."/>
        </authorList>
    </citation>
    <scope>NUCLEOTIDE SEQUENCE [LARGE SCALE GENOMIC DNA]</scope>
    <source>
        <strain evidence="4">JCM 11544</strain>
    </source>
</reference>
<gene>
    <name evidence="3" type="ORF">AF331_16365</name>
</gene>
<dbReference type="GO" id="GO:0003838">
    <property type="term" value="F:sterol 24-C-methyltransferase activity"/>
    <property type="evidence" value="ECO:0007669"/>
    <property type="project" value="TreeGrafter"/>
</dbReference>
<evidence type="ECO:0000313" key="3">
    <source>
        <dbReference type="EMBL" id="KON83742.1"/>
    </source>
</evidence>
<evidence type="ECO:0000256" key="1">
    <source>
        <dbReference type="ARBA" id="ARBA00022679"/>
    </source>
</evidence>
<dbReference type="PANTHER" id="PTHR44068">
    <property type="entry name" value="ZGC:194242"/>
    <property type="match status" value="1"/>
</dbReference>
<dbReference type="InterPro" id="IPR050447">
    <property type="entry name" value="Erg6_SMT_methyltransf"/>
</dbReference>